<organism evidence="1 2">
    <name type="scientific">Cellulomonas shaoxiangyii</name>
    <dbReference type="NCBI Taxonomy" id="2566013"/>
    <lineage>
        <taxon>Bacteria</taxon>
        <taxon>Bacillati</taxon>
        <taxon>Actinomycetota</taxon>
        <taxon>Actinomycetes</taxon>
        <taxon>Micrococcales</taxon>
        <taxon>Cellulomonadaceae</taxon>
        <taxon>Cellulomonas</taxon>
    </lineage>
</organism>
<reference evidence="1 2" key="1">
    <citation type="submission" date="2019-04" db="EMBL/GenBank/DDBJ databases">
        <title>Isolation and identification of Cellulomonas shaoxiangyii sp. Nov. isolated from feces of the Tibetan antelopes (Pantholops hodgsonii) in the Qinghai-Tibet plateau of China.</title>
        <authorList>
            <person name="Tian Z."/>
        </authorList>
    </citation>
    <scope>NUCLEOTIDE SEQUENCE [LARGE SCALE GENOMIC DNA]</scope>
    <source>
        <strain evidence="1 2">Z28</strain>
    </source>
</reference>
<dbReference type="PIRSF" id="PIRSF008502">
    <property type="entry name" value="UCP008502"/>
    <property type="match status" value="1"/>
</dbReference>
<dbReference type="PANTHER" id="PTHR36439:SF1">
    <property type="entry name" value="DUF1697 DOMAIN-CONTAINING PROTEIN"/>
    <property type="match status" value="1"/>
</dbReference>
<proteinExistence type="predicted"/>
<name>A0A4V1CMI8_9CELL</name>
<gene>
    <name evidence="1" type="ORF">E5225_05540</name>
</gene>
<dbReference type="InterPro" id="IPR012545">
    <property type="entry name" value="DUF1697"/>
</dbReference>
<keyword evidence="2" id="KW-1185">Reference proteome</keyword>
<evidence type="ECO:0000313" key="2">
    <source>
        <dbReference type="Proteomes" id="UP000296469"/>
    </source>
</evidence>
<dbReference type="RefSeq" id="WP_135973497.1">
    <property type="nucleotide sequence ID" value="NZ_CP039291.1"/>
</dbReference>
<evidence type="ECO:0000313" key="1">
    <source>
        <dbReference type="EMBL" id="QCB93095.1"/>
    </source>
</evidence>
<dbReference type="SUPFAM" id="SSF160379">
    <property type="entry name" value="SP0830-like"/>
    <property type="match status" value="1"/>
</dbReference>
<sequence length="179" mass="19258">MTVMVALLRGVNVGPSTRVPMAELRRVVAACGYGEVRTYVNSGNVVLTSDDPDQDAVAARLRDACAGAFPVRPDVVVRTRDELHAVVAANPFLDRDEDPTHHHVVFLPGRDRAALPDLDIASFHPEDLAAGEREVYLYLPHGMGRSALAARLAALKGPRGTARNWRTVTTLAAMADAVV</sequence>
<dbReference type="Pfam" id="PF08002">
    <property type="entry name" value="DUF1697"/>
    <property type="match status" value="1"/>
</dbReference>
<dbReference type="Gene3D" id="3.30.70.1280">
    <property type="entry name" value="SP0830-like domains"/>
    <property type="match status" value="1"/>
</dbReference>
<dbReference type="KEGG" id="celz:E5225_05540"/>
<dbReference type="Proteomes" id="UP000296469">
    <property type="component" value="Chromosome"/>
</dbReference>
<accession>A0A4V1CMI8</accession>
<protein>
    <submittedName>
        <fullName evidence="1">DUF1697 domain-containing protein</fullName>
    </submittedName>
</protein>
<dbReference type="PANTHER" id="PTHR36439">
    <property type="entry name" value="BLL4334 PROTEIN"/>
    <property type="match status" value="1"/>
</dbReference>
<dbReference type="EMBL" id="CP039291">
    <property type="protein sequence ID" value="QCB93095.1"/>
    <property type="molecule type" value="Genomic_DNA"/>
</dbReference>
<dbReference type="OrthoDB" id="9806494at2"/>
<dbReference type="AlphaFoldDB" id="A0A4V1CMI8"/>